<protein>
    <submittedName>
        <fullName evidence="2">DUF4148 domain-containing protein</fullName>
    </submittedName>
</protein>
<organism evidence="2 3">
    <name type="scientific">Aromatoleum evansii</name>
    <name type="common">Azoarcus evansii</name>
    <dbReference type="NCBI Taxonomy" id="59406"/>
    <lineage>
        <taxon>Bacteria</taxon>
        <taxon>Pseudomonadati</taxon>
        <taxon>Pseudomonadota</taxon>
        <taxon>Betaproteobacteria</taxon>
        <taxon>Rhodocyclales</taxon>
        <taxon>Rhodocyclaceae</taxon>
        <taxon>Aromatoleum</taxon>
    </lineage>
</organism>
<dbReference type="EMBL" id="CP141259">
    <property type="protein sequence ID" value="WRL48658.1"/>
    <property type="molecule type" value="Genomic_DNA"/>
</dbReference>
<keyword evidence="1" id="KW-0732">Signal</keyword>
<evidence type="ECO:0000313" key="2">
    <source>
        <dbReference type="EMBL" id="WRL48658.1"/>
    </source>
</evidence>
<keyword evidence="3" id="KW-1185">Reference proteome</keyword>
<sequence length="112" mass="12191">MSKIRTATLVPLLAAVLAAPTAALAGSLWHPANNEAGFTFHPDHSTSTKTRTEVLKELEEAKADGSYSYLLRGLPPPSRDVGPGKTREEVINELLSMTPEERARMDELYGDN</sequence>
<reference evidence="2 3" key="1">
    <citation type="submission" date="2023-12" db="EMBL/GenBank/DDBJ databases">
        <title>A. evansii MAY27, complete genome.</title>
        <authorList>
            <person name="Wang Y."/>
        </authorList>
    </citation>
    <scope>NUCLEOTIDE SEQUENCE [LARGE SCALE GENOMIC DNA]</scope>
    <source>
        <strain evidence="2 3">MAY27</strain>
    </source>
</reference>
<dbReference type="InterPro" id="IPR025421">
    <property type="entry name" value="DUF4148"/>
</dbReference>
<accession>A0ABZ1AX12</accession>
<evidence type="ECO:0000256" key="1">
    <source>
        <dbReference type="SAM" id="SignalP"/>
    </source>
</evidence>
<dbReference type="RefSeq" id="WP_018992691.1">
    <property type="nucleotide sequence ID" value="NZ_CP141259.1"/>
</dbReference>
<feature type="chain" id="PRO_5046881804" evidence="1">
    <location>
        <begin position="26"/>
        <end position="112"/>
    </location>
</feature>
<feature type="signal peptide" evidence="1">
    <location>
        <begin position="1"/>
        <end position="25"/>
    </location>
</feature>
<dbReference type="Pfam" id="PF13663">
    <property type="entry name" value="DUF4148"/>
    <property type="match status" value="1"/>
</dbReference>
<evidence type="ECO:0000313" key="3">
    <source>
        <dbReference type="Proteomes" id="UP001626593"/>
    </source>
</evidence>
<proteinExistence type="predicted"/>
<name>A0ABZ1AX12_AROEV</name>
<dbReference type="Proteomes" id="UP001626593">
    <property type="component" value="Chromosome"/>
</dbReference>
<gene>
    <name evidence="2" type="ORF">U5817_11575</name>
</gene>